<evidence type="ECO:0000313" key="2">
    <source>
        <dbReference type="EMBL" id="EFS91542.1"/>
    </source>
</evidence>
<name>A0ABN0C310_9ACTN</name>
<feature type="region of interest" description="Disordered" evidence="1">
    <location>
        <begin position="148"/>
        <end position="168"/>
    </location>
</feature>
<dbReference type="EMBL" id="ADZU01000036">
    <property type="protein sequence ID" value="EFS91542.1"/>
    <property type="molecule type" value="Genomic_DNA"/>
</dbReference>
<sequence length="168" mass="18052">MRYIDTKGECMMWHVRLSLRAVSEDMMLDALEALDHLSPVASLSQDGHTGSISVFVEADSLLHAAETARTAIVEACGDVTVTGLEARPEGEFFADLDRPLFPPVVGYTEIAHLAGLSRQRIRQLAATAGFPAPVIKTAAGPLFPKAAAEQWARTRQPKAGRPKQASAS</sequence>
<dbReference type="Proteomes" id="UP000003179">
    <property type="component" value="Unassembled WGS sequence"/>
</dbReference>
<gene>
    <name evidence="2" type="ORF">HMPREF9607_02278</name>
</gene>
<evidence type="ECO:0000256" key="1">
    <source>
        <dbReference type="SAM" id="MobiDB-lite"/>
    </source>
</evidence>
<keyword evidence="3" id="KW-1185">Reference proteome</keyword>
<organism evidence="2 3">
    <name type="scientific">Cutibacterium modestum HL044PA1</name>
    <dbReference type="NCBI Taxonomy" id="765109"/>
    <lineage>
        <taxon>Bacteria</taxon>
        <taxon>Bacillati</taxon>
        <taxon>Actinomycetota</taxon>
        <taxon>Actinomycetes</taxon>
        <taxon>Propionibacteriales</taxon>
        <taxon>Propionibacteriaceae</taxon>
        <taxon>Cutibacterium</taxon>
        <taxon>Cutibacterium modestum</taxon>
    </lineage>
</organism>
<comment type="caution">
    <text evidence="2">The sequence shown here is derived from an EMBL/GenBank/DDBJ whole genome shotgun (WGS) entry which is preliminary data.</text>
</comment>
<evidence type="ECO:0000313" key="3">
    <source>
        <dbReference type="Proteomes" id="UP000003179"/>
    </source>
</evidence>
<protein>
    <recommendedName>
        <fullName evidence="4">DNA-binding protein</fullName>
    </recommendedName>
</protein>
<proteinExistence type="predicted"/>
<reference evidence="2" key="1">
    <citation type="submission" date="2010-08" db="EMBL/GenBank/DDBJ databases">
        <authorList>
            <person name="Weinstock G."/>
            <person name="Sodergren E."/>
            <person name="Clifton S."/>
            <person name="Fulton L."/>
            <person name="Fulton B."/>
            <person name="Courtney L."/>
            <person name="Fronick C."/>
            <person name="Harrison M."/>
            <person name="Strong C."/>
            <person name="Farmer C."/>
            <person name="Delahaunty K."/>
            <person name="Markovic C."/>
            <person name="Hall O."/>
            <person name="Minx P."/>
            <person name="Tomlinson C."/>
            <person name="Mitreva M."/>
            <person name="Hou S."/>
            <person name="Chen J."/>
            <person name="Wollam A."/>
            <person name="Pepin K.H."/>
            <person name="Johnson M."/>
            <person name="Bhonagiri V."/>
            <person name="Zhang X."/>
            <person name="Suruliraj S."/>
            <person name="Warren W."/>
            <person name="Chinwalla A."/>
            <person name="Mardis E.R."/>
            <person name="Wilson R.K."/>
        </authorList>
    </citation>
    <scope>NUCLEOTIDE SEQUENCE [LARGE SCALE GENOMIC DNA]</scope>
    <source>
        <strain evidence="2">HL044PA1</strain>
    </source>
</reference>
<evidence type="ECO:0008006" key="4">
    <source>
        <dbReference type="Google" id="ProtNLM"/>
    </source>
</evidence>
<accession>A0ABN0C310</accession>